<keyword evidence="2" id="KW-1185">Reference proteome</keyword>
<dbReference type="EMBL" id="SRLO01000749">
    <property type="protein sequence ID" value="TNN47289.1"/>
    <property type="molecule type" value="Genomic_DNA"/>
</dbReference>
<gene>
    <name evidence="1" type="ORF">EYF80_042517</name>
</gene>
<dbReference type="Proteomes" id="UP000314294">
    <property type="component" value="Unassembled WGS sequence"/>
</dbReference>
<sequence>MNADCWIRSWESGGQRAATRFWSGAEDSTPSCAMELREDPAVLQLSFSDQVYSGVQGPLVLAGEDDVGSIEPGHLGHLVVHVTPAGCKIERSRRLPVALAVCHDVGAVKVRSRQGPGVLGAVSGLCLTGM</sequence>
<organism evidence="1 2">
    <name type="scientific">Liparis tanakae</name>
    <name type="common">Tanaka's snailfish</name>
    <dbReference type="NCBI Taxonomy" id="230148"/>
    <lineage>
        <taxon>Eukaryota</taxon>
        <taxon>Metazoa</taxon>
        <taxon>Chordata</taxon>
        <taxon>Craniata</taxon>
        <taxon>Vertebrata</taxon>
        <taxon>Euteleostomi</taxon>
        <taxon>Actinopterygii</taxon>
        <taxon>Neopterygii</taxon>
        <taxon>Teleostei</taxon>
        <taxon>Neoteleostei</taxon>
        <taxon>Acanthomorphata</taxon>
        <taxon>Eupercaria</taxon>
        <taxon>Perciformes</taxon>
        <taxon>Cottioidei</taxon>
        <taxon>Cottales</taxon>
        <taxon>Liparidae</taxon>
        <taxon>Liparis</taxon>
    </lineage>
</organism>
<dbReference type="AlphaFoldDB" id="A0A4Z2G194"/>
<reference evidence="1 2" key="1">
    <citation type="submission" date="2019-03" db="EMBL/GenBank/DDBJ databases">
        <title>First draft genome of Liparis tanakae, snailfish: a comprehensive survey of snailfish specific genes.</title>
        <authorList>
            <person name="Kim W."/>
            <person name="Song I."/>
            <person name="Jeong J.-H."/>
            <person name="Kim D."/>
            <person name="Kim S."/>
            <person name="Ryu S."/>
            <person name="Song J.Y."/>
            <person name="Lee S.K."/>
        </authorList>
    </citation>
    <scope>NUCLEOTIDE SEQUENCE [LARGE SCALE GENOMIC DNA]</scope>
    <source>
        <tissue evidence="1">Muscle</tissue>
    </source>
</reference>
<accession>A0A4Z2G194</accession>
<protein>
    <submittedName>
        <fullName evidence="1">Uncharacterized protein</fullName>
    </submittedName>
</protein>
<comment type="caution">
    <text evidence="1">The sequence shown here is derived from an EMBL/GenBank/DDBJ whole genome shotgun (WGS) entry which is preliminary data.</text>
</comment>
<name>A0A4Z2G194_9TELE</name>
<evidence type="ECO:0000313" key="1">
    <source>
        <dbReference type="EMBL" id="TNN47289.1"/>
    </source>
</evidence>
<proteinExistence type="predicted"/>
<evidence type="ECO:0000313" key="2">
    <source>
        <dbReference type="Proteomes" id="UP000314294"/>
    </source>
</evidence>